<name>A0AAX3YDR9_RHOOP</name>
<dbReference type="Proteomes" id="UP001066327">
    <property type="component" value="Unassembled WGS sequence"/>
</dbReference>
<gene>
    <name evidence="1" type="ORF">O4328_08705</name>
    <name evidence="2" type="ORF">Q5707_00225</name>
</gene>
<proteinExistence type="predicted"/>
<dbReference type="Proteomes" id="UP001231166">
    <property type="component" value="Chromosome"/>
</dbReference>
<dbReference type="RefSeq" id="WP_005565370.1">
    <property type="nucleotide sequence ID" value="NZ_CAJUXZ010000001.1"/>
</dbReference>
<evidence type="ECO:0000313" key="1">
    <source>
        <dbReference type="EMBL" id="MCZ4583764.1"/>
    </source>
</evidence>
<keyword evidence="3" id="KW-1185">Reference proteome</keyword>
<organism evidence="2 4">
    <name type="scientific">Rhodococcus opacus</name>
    <name type="common">Nocardia opaca</name>
    <dbReference type="NCBI Taxonomy" id="37919"/>
    <lineage>
        <taxon>Bacteria</taxon>
        <taxon>Bacillati</taxon>
        <taxon>Actinomycetota</taxon>
        <taxon>Actinomycetes</taxon>
        <taxon>Mycobacteriales</taxon>
        <taxon>Nocardiaceae</taxon>
        <taxon>Rhodococcus</taxon>
    </lineage>
</organism>
<reference evidence="2" key="2">
    <citation type="submission" date="2023-07" db="EMBL/GenBank/DDBJ databases">
        <title>Genomic analysis of Rhodococcus opacus VOC-14 with glycol ethers degradation activity.</title>
        <authorList>
            <person name="Narkevich D.A."/>
            <person name="Hlushen A.M."/>
            <person name="Akhremchuk A.E."/>
            <person name="Sikolenko M.A."/>
            <person name="Valentovich L.N."/>
        </authorList>
    </citation>
    <scope>NUCLEOTIDE SEQUENCE</scope>
    <source>
        <strain evidence="2">VOC-14</strain>
    </source>
</reference>
<dbReference type="AlphaFoldDB" id="A0AAX3YDR9"/>
<evidence type="ECO:0000313" key="4">
    <source>
        <dbReference type="Proteomes" id="UP001231166"/>
    </source>
</evidence>
<dbReference type="EMBL" id="JAPWIS010000003">
    <property type="protein sequence ID" value="MCZ4583764.1"/>
    <property type="molecule type" value="Genomic_DNA"/>
</dbReference>
<accession>A0AAX3YDR9</accession>
<reference evidence="1" key="1">
    <citation type="submission" date="2022-12" db="EMBL/GenBank/DDBJ databases">
        <authorList>
            <person name="Krivoruchko A.V."/>
            <person name="Elkin A."/>
        </authorList>
    </citation>
    <scope>NUCLEOTIDE SEQUENCE</scope>
    <source>
        <strain evidence="1">IEGM 249</strain>
    </source>
</reference>
<sequence>MEVWELKYLKLSADFLALSLVDQQDGPTSPSELGLSTELQNMLTDWNSDYQTIIPLSMSVRSSEQWNSIICSLDTRGLNLAQMIADELVDDAKVEYYSEGLLKRIDH</sequence>
<protein>
    <submittedName>
        <fullName evidence="2">Uncharacterized protein</fullName>
    </submittedName>
</protein>
<evidence type="ECO:0000313" key="3">
    <source>
        <dbReference type="Proteomes" id="UP001066327"/>
    </source>
</evidence>
<dbReference type="EMBL" id="CP130953">
    <property type="protein sequence ID" value="WLF47480.1"/>
    <property type="molecule type" value="Genomic_DNA"/>
</dbReference>
<evidence type="ECO:0000313" key="2">
    <source>
        <dbReference type="EMBL" id="WLF47480.1"/>
    </source>
</evidence>